<proteinExistence type="predicted"/>
<keyword evidence="3" id="KW-1185">Reference proteome</keyword>
<protein>
    <submittedName>
        <fullName evidence="2">Uncharacterized protein</fullName>
    </submittedName>
</protein>
<reference evidence="2 3" key="2">
    <citation type="submission" date="2017-02" db="EMBL/GenBank/DDBJ databases">
        <title>A genome survey and senescence transcriptome analysis in Lentinula edodes.</title>
        <authorList>
            <person name="Sakamoto Y."/>
            <person name="Nakade K."/>
            <person name="Sato S."/>
            <person name="Yoshida Y."/>
            <person name="Miyazaki K."/>
            <person name="Natsume S."/>
            <person name="Konno N."/>
        </authorList>
    </citation>
    <scope>NUCLEOTIDE SEQUENCE [LARGE SCALE GENOMIC DNA]</scope>
    <source>
        <strain evidence="2 3">NBRC 111202</strain>
    </source>
</reference>
<gene>
    <name evidence="2" type="ORF">LENED_001393</name>
</gene>
<dbReference type="EMBL" id="BDGU01000021">
    <property type="protein sequence ID" value="GAV99907.1"/>
    <property type="molecule type" value="Genomic_DNA"/>
</dbReference>
<organism evidence="2 3">
    <name type="scientific">Lentinula edodes</name>
    <name type="common">Shiitake mushroom</name>
    <name type="synonym">Lentinus edodes</name>
    <dbReference type="NCBI Taxonomy" id="5353"/>
    <lineage>
        <taxon>Eukaryota</taxon>
        <taxon>Fungi</taxon>
        <taxon>Dikarya</taxon>
        <taxon>Basidiomycota</taxon>
        <taxon>Agaricomycotina</taxon>
        <taxon>Agaricomycetes</taxon>
        <taxon>Agaricomycetidae</taxon>
        <taxon>Agaricales</taxon>
        <taxon>Marasmiineae</taxon>
        <taxon>Omphalotaceae</taxon>
        <taxon>Lentinula</taxon>
    </lineage>
</organism>
<evidence type="ECO:0000313" key="3">
    <source>
        <dbReference type="Proteomes" id="UP000188533"/>
    </source>
</evidence>
<evidence type="ECO:0000256" key="1">
    <source>
        <dbReference type="SAM" id="MobiDB-lite"/>
    </source>
</evidence>
<evidence type="ECO:0000313" key="2">
    <source>
        <dbReference type="EMBL" id="GAV99907.1"/>
    </source>
</evidence>
<reference evidence="2 3" key="1">
    <citation type="submission" date="2016-08" db="EMBL/GenBank/DDBJ databases">
        <authorList>
            <consortium name="Lentinula edodes genome sequencing consortium"/>
            <person name="Sakamoto Y."/>
            <person name="Nakade K."/>
            <person name="Sato S."/>
            <person name="Yoshida Y."/>
            <person name="Miyazaki K."/>
            <person name="Natsume S."/>
            <person name="Konno N."/>
        </authorList>
    </citation>
    <scope>NUCLEOTIDE SEQUENCE [LARGE SCALE GENOMIC DNA]</scope>
    <source>
        <strain evidence="2 3">NBRC 111202</strain>
    </source>
</reference>
<feature type="region of interest" description="Disordered" evidence="1">
    <location>
        <begin position="1"/>
        <end position="21"/>
    </location>
</feature>
<comment type="caution">
    <text evidence="2">The sequence shown here is derived from an EMBL/GenBank/DDBJ whole genome shotgun (WGS) entry which is preliminary data.</text>
</comment>
<accession>A0A1Q3DY27</accession>
<dbReference type="AlphaFoldDB" id="A0A1Q3DY27"/>
<dbReference type="Proteomes" id="UP000188533">
    <property type="component" value="Unassembled WGS sequence"/>
</dbReference>
<sequence>MVDGPASPSLQLDPTPELLNKTMDNGEKQEAAILMDILKGLGEEQMEKQISAAPATRYLLLQFPPARIKWS</sequence>
<name>A0A1Q3DY27_LENED</name>